<dbReference type="InterPro" id="IPR013169">
    <property type="entry name" value="mRNA_splic_Cwf18-like"/>
</dbReference>
<dbReference type="EMBL" id="LT598454">
    <property type="protein sequence ID" value="SCU84869.1"/>
    <property type="molecule type" value="Genomic_DNA"/>
</dbReference>
<feature type="region of interest" description="Disordered" evidence="1">
    <location>
        <begin position="44"/>
        <end position="99"/>
    </location>
</feature>
<evidence type="ECO:0000313" key="2">
    <source>
        <dbReference type="EMBL" id="SCU84869.1"/>
    </source>
</evidence>
<evidence type="ECO:0000256" key="1">
    <source>
        <dbReference type="SAM" id="MobiDB-lite"/>
    </source>
</evidence>
<dbReference type="Proteomes" id="UP000190274">
    <property type="component" value="Chromosome D"/>
</dbReference>
<feature type="compositionally biased region" description="Basic and acidic residues" evidence="1">
    <location>
        <begin position="61"/>
        <end position="85"/>
    </location>
</feature>
<dbReference type="OrthoDB" id="4036654at2759"/>
<keyword evidence="3" id="KW-1185">Reference proteome</keyword>
<name>A0A1G4J4X8_9SACH</name>
<dbReference type="AlphaFoldDB" id="A0A1G4J4X8"/>
<proteinExistence type="predicted"/>
<reference evidence="2 3" key="1">
    <citation type="submission" date="2016-03" db="EMBL/GenBank/DDBJ databases">
        <authorList>
            <person name="Devillers H."/>
        </authorList>
    </citation>
    <scope>NUCLEOTIDE SEQUENCE [LARGE SCALE GENOMIC DNA]</scope>
    <source>
        <strain evidence="2">CBS 10888</strain>
    </source>
</reference>
<accession>A0A1G4J4X8</accession>
<organism evidence="2 3">
    <name type="scientific">Lachancea dasiensis</name>
    <dbReference type="NCBI Taxonomy" id="1072105"/>
    <lineage>
        <taxon>Eukaryota</taxon>
        <taxon>Fungi</taxon>
        <taxon>Dikarya</taxon>
        <taxon>Ascomycota</taxon>
        <taxon>Saccharomycotina</taxon>
        <taxon>Saccharomycetes</taxon>
        <taxon>Saccharomycetales</taxon>
        <taxon>Saccharomycetaceae</taxon>
        <taxon>Lachancea</taxon>
    </lineage>
</organism>
<dbReference type="Pfam" id="PF08315">
    <property type="entry name" value="cwf18"/>
    <property type="match status" value="1"/>
</dbReference>
<protein>
    <submittedName>
        <fullName evidence="2">LADA_0D04324g1_1</fullName>
    </submittedName>
</protein>
<evidence type="ECO:0000313" key="3">
    <source>
        <dbReference type="Proteomes" id="UP000190274"/>
    </source>
</evidence>
<sequence length="134" mass="15073">MSSLQDQLNERKKRLELLASKGLRTGTLSDDTRKTQDRAIAEAEIVGAESNSSSPFVSLHDTPHRDSSEKAPNKPNENSRDENSEKVATMIKPTSDLQKKLQPDLDELENRTQEAIKRLVRQRLLTESSTVEDT</sequence>
<gene>
    <name evidence="2" type="ORF">LADA_0D04324G</name>
</gene>